<name>A0ACD0NZY1_9BASI</name>
<dbReference type="Proteomes" id="UP000245626">
    <property type="component" value="Unassembled WGS sequence"/>
</dbReference>
<accession>A0ACD0NZY1</accession>
<evidence type="ECO:0000313" key="2">
    <source>
        <dbReference type="Proteomes" id="UP000245626"/>
    </source>
</evidence>
<organism evidence="1 2">
    <name type="scientific">Violaceomyces palustris</name>
    <dbReference type="NCBI Taxonomy" id="1673888"/>
    <lineage>
        <taxon>Eukaryota</taxon>
        <taxon>Fungi</taxon>
        <taxon>Dikarya</taxon>
        <taxon>Basidiomycota</taxon>
        <taxon>Ustilaginomycotina</taxon>
        <taxon>Ustilaginomycetes</taxon>
        <taxon>Violaceomycetales</taxon>
        <taxon>Violaceomycetaceae</taxon>
        <taxon>Violaceomyces</taxon>
    </lineage>
</organism>
<evidence type="ECO:0000313" key="1">
    <source>
        <dbReference type="EMBL" id="PWN51249.1"/>
    </source>
</evidence>
<keyword evidence="2" id="KW-1185">Reference proteome</keyword>
<sequence>MPPRPKENVWSYPRPPALQKTSSRLRVIWITPSKQELVIADTTQGYRVLETSHPPTYYFPPTSVRTDLIRPSKARRTMCEWKGMAAYHDLQFSAEAGPLVIGRIWSYPSPTPAFTPIKDYLCFYASSKTDPEKLGRWKCMVDDDEVQAQEGDFYGSWITPEITGGDKGFKGASAAVETVQPNAFASSSKGRLDPAAAYKGMSFAETLEDLSSRFIVNLPADELASIERICFQVEQGHWFYEDFLRPLNPSLPSLGLRRFSSYLLHTSSLTVPLIRRYITGEGGQQDLEAAFDDFLKYKTRVPVCGAVLLAQDWDKCLLVKGWKSSSAWGFPKGKINQDEPERDCAIREVLEETGYDCSALLPPDSSDYLDLTMREQKIRLYIVPGVRDDTKFEALTRKEISKIAWFRLSDLPTWKKSKEPPPGMGGKFYLISPFIGRLKQWIQQNKYSHPNRPAKLAESDATRSGTPVRLDLGGDAATASPSLAHQAIRQAAFPSTPAKSSSTTPMPLFPDTSSLFPTFSEGQASAQKPPPLPAPPTSEKLKALLGLATSDTGSSDSYQALSSPSLPAHLTGVGPRMIEAKGDERGKELLELLRGAPPAASQHQPVVDGRDEVKAAALLRALNGSEDLRNRHGRNDSSSSDPQALLDLLNAHSRSQLHHSGNPTGTNMFKPPIPTQSPLPAPRPQKTIQAQTLLQMISPASSQFLSQGGKEETLLDSPTNRHQLAQQQQLALDHKQALHSAALAALLDGAGRQAHAQEHQHEVDPHPSQQPPSQPVEERSGLPPVDDRTSTLLQMMLGPSSRATADAASTSWSDATRQSGVTSHISNPSSPPGAAAAAVPFLHPDHESYAASSRVQEHQAPPALLNHHDIHHHQPPPRHDLAAAASSSAPEHPASNPPSSSSNMLNLLAALNGSGGISQQQQQRPAQETTGGNSKEEGLLLSILSGGGGRVHVPPPPPPGGMQGGGDQRRVGAGADFRFPPPPPPPEGLAWSNPPPQQHQAAALLQHLLGSSQPPRPEERNQYQPHPRLAFPPPPPPPWLLDPTMNHPPPSFQ</sequence>
<protein>
    <submittedName>
        <fullName evidence="1">Uncharacterized protein</fullName>
    </submittedName>
</protein>
<reference evidence="1 2" key="1">
    <citation type="journal article" date="2018" name="Mol. Biol. Evol.">
        <title>Broad Genomic Sampling Reveals a Smut Pathogenic Ancestry of the Fungal Clade Ustilaginomycotina.</title>
        <authorList>
            <person name="Kijpornyongpan T."/>
            <person name="Mondo S.J."/>
            <person name="Barry K."/>
            <person name="Sandor L."/>
            <person name="Lee J."/>
            <person name="Lipzen A."/>
            <person name="Pangilinan J."/>
            <person name="LaButti K."/>
            <person name="Hainaut M."/>
            <person name="Henrissat B."/>
            <person name="Grigoriev I.V."/>
            <person name="Spatafora J.W."/>
            <person name="Aime M.C."/>
        </authorList>
    </citation>
    <scope>NUCLEOTIDE SEQUENCE [LARGE SCALE GENOMIC DNA]</scope>
    <source>
        <strain evidence="1 2">SA 807</strain>
    </source>
</reference>
<proteinExistence type="predicted"/>
<gene>
    <name evidence="1" type="ORF">IE53DRAFT_57570</name>
</gene>
<dbReference type="EMBL" id="KZ819858">
    <property type="protein sequence ID" value="PWN51249.1"/>
    <property type="molecule type" value="Genomic_DNA"/>
</dbReference>